<dbReference type="SMART" id="SM00228">
    <property type="entry name" value="PDZ"/>
    <property type="match status" value="1"/>
</dbReference>
<dbReference type="InParanoid" id="A0A3Q1ER78"/>
<keyword evidence="6" id="KW-1185">Reference proteome</keyword>
<dbReference type="Ensembl" id="ENSAPOT00000004952.1">
    <property type="protein sequence ID" value="ENSAPOP00000007421.1"/>
    <property type="gene ID" value="ENSAPOG00000009427.1"/>
</dbReference>
<dbReference type="Gene3D" id="2.30.42.10">
    <property type="match status" value="1"/>
</dbReference>
<sequence length="124" mass="13794">MRAAARRTLCFGVTHCLRRYAPRSPFCEGPHREVHKVTLTRSRSHEGLGFSIRGGSEHGVGIYVSLVEPGSPAEREGLKVGDQIMTANDMMFDKNVSTQFVVGRNKLTEMMRGLYLHPTSSESD</sequence>
<dbReference type="SUPFAM" id="SSF50156">
    <property type="entry name" value="PDZ domain-like"/>
    <property type="match status" value="1"/>
</dbReference>
<dbReference type="GO" id="GO:0032426">
    <property type="term" value="C:stereocilium tip"/>
    <property type="evidence" value="ECO:0007669"/>
    <property type="project" value="TreeGrafter"/>
</dbReference>
<dbReference type="InterPro" id="IPR051844">
    <property type="entry name" value="USH2_Complex_Protein"/>
</dbReference>
<dbReference type="Proteomes" id="UP000257200">
    <property type="component" value="Unplaced"/>
</dbReference>
<dbReference type="GeneTree" id="ENSGT00950000183002"/>
<evidence type="ECO:0000313" key="5">
    <source>
        <dbReference type="Ensembl" id="ENSAPOP00000007421.1"/>
    </source>
</evidence>
<dbReference type="GO" id="GO:0005929">
    <property type="term" value="C:cilium"/>
    <property type="evidence" value="ECO:0007669"/>
    <property type="project" value="TreeGrafter"/>
</dbReference>
<dbReference type="GO" id="GO:0002142">
    <property type="term" value="C:stereocilia ankle link complex"/>
    <property type="evidence" value="ECO:0007669"/>
    <property type="project" value="TreeGrafter"/>
</dbReference>
<reference evidence="5" key="2">
    <citation type="submission" date="2025-09" db="UniProtKB">
        <authorList>
            <consortium name="Ensembl"/>
        </authorList>
    </citation>
    <scope>IDENTIFICATION</scope>
</reference>
<dbReference type="PROSITE" id="PS50106">
    <property type="entry name" value="PDZ"/>
    <property type="match status" value="1"/>
</dbReference>
<dbReference type="Pfam" id="PF00595">
    <property type="entry name" value="PDZ"/>
    <property type="match status" value="1"/>
</dbReference>
<name>A0A3Q1ER78_9TELE</name>
<dbReference type="PANTHER" id="PTHR23116">
    <property type="entry name" value="PDZ DOMAIN CONTAINING WHIRLIN AND HARMONIN-RELATED"/>
    <property type="match status" value="1"/>
</dbReference>
<evidence type="ECO:0000256" key="3">
    <source>
        <dbReference type="ARBA" id="ARBA00023273"/>
    </source>
</evidence>
<dbReference type="STRING" id="80966.ENSAPOP00000007421"/>
<dbReference type="PANTHER" id="PTHR23116:SF37">
    <property type="entry name" value="WHIRLIN"/>
    <property type="match status" value="1"/>
</dbReference>
<dbReference type="InterPro" id="IPR036034">
    <property type="entry name" value="PDZ_sf"/>
</dbReference>
<reference evidence="5" key="1">
    <citation type="submission" date="2025-08" db="UniProtKB">
        <authorList>
            <consortium name="Ensembl"/>
        </authorList>
    </citation>
    <scope>IDENTIFICATION</scope>
</reference>
<proteinExistence type="predicted"/>
<evidence type="ECO:0000256" key="2">
    <source>
        <dbReference type="ARBA" id="ARBA00022737"/>
    </source>
</evidence>
<keyword evidence="2" id="KW-0677">Repeat</keyword>
<dbReference type="InterPro" id="IPR001478">
    <property type="entry name" value="PDZ"/>
</dbReference>
<keyword evidence="3" id="KW-0966">Cell projection</keyword>
<accession>A0A3Q1ER78</accession>
<evidence type="ECO:0000256" key="1">
    <source>
        <dbReference type="ARBA" id="ARBA00004316"/>
    </source>
</evidence>
<dbReference type="GO" id="GO:0060088">
    <property type="term" value="P:auditory receptor cell stereocilium organization"/>
    <property type="evidence" value="ECO:0007669"/>
    <property type="project" value="TreeGrafter"/>
</dbReference>
<dbReference type="GO" id="GO:0005886">
    <property type="term" value="C:plasma membrane"/>
    <property type="evidence" value="ECO:0007669"/>
    <property type="project" value="TreeGrafter"/>
</dbReference>
<evidence type="ECO:0000313" key="6">
    <source>
        <dbReference type="Proteomes" id="UP000257200"/>
    </source>
</evidence>
<protein>
    <recommendedName>
        <fullName evidence="4">PDZ domain-containing protein</fullName>
    </recommendedName>
</protein>
<organism evidence="5 6">
    <name type="scientific">Acanthochromis polyacanthus</name>
    <name type="common">spiny chromis</name>
    <dbReference type="NCBI Taxonomy" id="80966"/>
    <lineage>
        <taxon>Eukaryota</taxon>
        <taxon>Metazoa</taxon>
        <taxon>Chordata</taxon>
        <taxon>Craniata</taxon>
        <taxon>Vertebrata</taxon>
        <taxon>Euteleostomi</taxon>
        <taxon>Actinopterygii</taxon>
        <taxon>Neopterygii</taxon>
        <taxon>Teleostei</taxon>
        <taxon>Neoteleostei</taxon>
        <taxon>Acanthomorphata</taxon>
        <taxon>Ovalentaria</taxon>
        <taxon>Pomacentridae</taxon>
        <taxon>Acanthochromis</taxon>
    </lineage>
</organism>
<feature type="domain" description="PDZ" evidence="4">
    <location>
        <begin position="36"/>
        <end position="89"/>
    </location>
</feature>
<comment type="subcellular location">
    <subcellularLocation>
        <location evidence="1">Cell projection</location>
    </subcellularLocation>
</comment>
<evidence type="ECO:0000259" key="4">
    <source>
        <dbReference type="PROSITE" id="PS50106"/>
    </source>
</evidence>
<dbReference type="AlphaFoldDB" id="A0A3Q1ER78"/>
<dbReference type="GO" id="GO:0007605">
    <property type="term" value="P:sensory perception of sound"/>
    <property type="evidence" value="ECO:0007669"/>
    <property type="project" value="TreeGrafter"/>
</dbReference>
<dbReference type="GO" id="GO:0001917">
    <property type="term" value="C:photoreceptor inner segment"/>
    <property type="evidence" value="ECO:0007669"/>
    <property type="project" value="TreeGrafter"/>
</dbReference>